<dbReference type="Gene3D" id="2.30.110.10">
    <property type="entry name" value="Electron Transport, Fmn-binding Protein, Chain A"/>
    <property type="match status" value="1"/>
</dbReference>
<dbReference type="NCBIfam" id="NF004231">
    <property type="entry name" value="PRK05679.1"/>
    <property type="match status" value="1"/>
</dbReference>
<comment type="catalytic activity">
    <reaction evidence="5">
        <text>pyridoxamine 5'-phosphate + O2 + H2O = pyridoxal 5'-phosphate + H2O2 + NH4(+)</text>
        <dbReference type="Rhea" id="RHEA:15817"/>
        <dbReference type="ChEBI" id="CHEBI:15377"/>
        <dbReference type="ChEBI" id="CHEBI:15379"/>
        <dbReference type="ChEBI" id="CHEBI:16240"/>
        <dbReference type="ChEBI" id="CHEBI:28938"/>
        <dbReference type="ChEBI" id="CHEBI:58451"/>
        <dbReference type="ChEBI" id="CHEBI:597326"/>
        <dbReference type="EC" id="1.4.3.5"/>
    </reaction>
</comment>
<comment type="caution">
    <text evidence="5">Lacks conserved residue(s) required for the propagation of feature annotation.</text>
</comment>
<evidence type="ECO:0000259" key="7">
    <source>
        <dbReference type="Pfam" id="PF10590"/>
    </source>
</evidence>
<dbReference type="Pfam" id="PF10590">
    <property type="entry name" value="PNP_phzG_C"/>
    <property type="match status" value="1"/>
</dbReference>
<name>A0ABP7NV43_9GAMM</name>
<gene>
    <name evidence="5 8" type="primary">pdxH</name>
    <name evidence="8" type="ORF">GCM10022278_10980</name>
</gene>
<feature type="binding site" evidence="5">
    <location>
        <begin position="97"/>
        <end position="98"/>
    </location>
    <ligand>
        <name>FMN</name>
        <dbReference type="ChEBI" id="CHEBI:58210"/>
    </ligand>
</feature>
<dbReference type="NCBIfam" id="TIGR00558">
    <property type="entry name" value="pdxH"/>
    <property type="match status" value="1"/>
</dbReference>
<feature type="binding site" evidence="5">
    <location>
        <position position="152"/>
    </location>
    <ligand>
        <name>substrate</name>
    </ligand>
</feature>
<evidence type="ECO:0000256" key="2">
    <source>
        <dbReference type="ARBA" id="ARBA00022630"/>
    </source>
</evidence>
<comment type="cofactor">
    <cofactor evidence="5">
        <name>FMN</name>
        <dbReference type="ChEBI" id="CHEBI:58210"/>
    </cofactor>
    <text evidence="5">Binds 1 FMN per subunit.</text>
</comment>
<dbReference type="Pfam" id="PF01243">
    <property type="entry name" value="PNPOx_N"/>
    <property type="match status" value="1"/>
</dbReference>
<dbReference type="InterPro" id="IPR019576">
    <property type="entry name" value="Pyridoxamine_oxidase_dimer_C"/>
</dbReference>
<comment type="similarity">
    <text evidence="1 5">Belongs to the pyridoxamine 5'-phosphate oxidase family.</text>
</comment>
<protein>
    <recommendedName>
        <fullName evidence="5">Pyridoxine/pyridoxamine 5'-phosphate oxidase</fullName>
        <ecNumber evidence="5">1.4.3.5</ecNumber>
    </recommendedName>
    <alternativeName>
        <fullName evidence="5">PNP/PMP oxidase</fullName>
        <shortName evidence="5">PNPOx</shortName>
    </alternativeName>
    <alternativeName>
        <fullName evidence="5">Pyridoxal 5'-phosphate synthase</fullName>
    </alternativeName>
</protein>
<keyword evidence="5" id="KW-0664">Pyridoxine biosynthesis</keyword>
<dbReference type="InterPro" id="IPR012349">
    <property type="entry name" value="Split_barrel_FMN-bd"/>
</dbReference>
<dbReference type="PANTHER" id="PTHR10851">
    <property type="entry name" value="PYRIDOXINE-5-PHOSPHATE OXIDASE"/>
    <property type="match status" value="1"/>
</dbReference>
<comment type="caution">
    <text evidence="8">The sequence shown here is derived from an EMBL/GenBank/DDBJ whole genome shotgun (WGS) entry which is preliminary data.</text>
</comment>
<proteinExistence type="inferred from homology"/>
<keyword evidence="9" id="KW-1185">Reference proteome</keyword>
<dbReference type="PANTHER" id="PTHR10851:SF0">
    <property type="entry name" value="PYRIDOXINE-5'-PHOSPHATE OXIDASE"/>
    <property type="match status" value="1"/>
</dbReference>
<evidence type="ECO:0000313" key="9">
    <source>
        <dbReference type="Proteomes" id="UP001501337"/>
    </source>
</evidence>
<comment type="subunit">
    <text evidence="5">Homodimer.</text>
</comment>
<dbReference type="EC" id="1.4.3.5" evidence="5"/>
<evidence type="ECO:0000313" key="8">
    <source>
        <dbReference type="EMBL" id="GAA3954012.1"/>
    </source>
</evidence>
<feature type="binding site" evidence="5">
    <location>
        <begin position="161"/>
        <end position="162"/>
    </location>
    <ligand>
        <name>FMN</name>
        <dbReference type="ChEBI" id="CHEBI:58210"/>
    </ligand>
</feature>
<dbReference type="InterPro" id="IPR000659">
    <property type="entry name" value="Pyridox_Oxase"/>
</dbReference>
<comment type="catalytic activity">
    <reaction evidence="5">
        <text>pyridoxine 5'-phosphate + O2 = pyridoxal 5'-phosphate + H2O2</text>
        <dbReference type="Rhea" id="RHEA:15149"/>
        <dbReference type="ChEBI" id="CHEBI:15379"/>
        <dbReference type="ChEBI" id="CHEBI:16240"/>
        <dbReference type="ChEBI" id="CHEBI:58589"/>
        <dbReference type="ChEBI" id="CHEBI:597326"/>
        <dbReference type="EC" id="1.4.3.5"/>
    </reaction>
</comment>
<dbReference type="SUPFAM" id="SSF50475">
    <property type="entry name" value="FMN-binding split barrel"/>
    <property type="match status" value="1"/>
</dbReference>
<feature type="binding site" evidence="5">
    <location>
        <position position="87"/>
    </location>
    <ligand>
        <name>substrate</name>
    </ligand>
</feature>
<dbReference type="PIRSF" id="PIRSF000190">
    <property type="entry name" value="Pyd_amn-ph_oxd"/>
    <property type="match status" value="1"/>
</dbReference>
<evidence type="ECO:0000256" key="1">
    <source>
        <dbReference type="ARBA" id="ARBA00007301"/>
    </source>
</evidence>
<feature type="binding site" evidence="5">
    <location>
        <position position="207"/>
    </location>
    <ligand>
        <name>FMN</name>
        <dbReference type="ChEBI" id="CHEBI:58210"/>
    </ligand>
</feature>
<keyword evidence="4 5" id="KW-0560">Oxidoreductase</keyword>
<comment type="function">
    <text evidence="5">Catalyzes the oxidation of either pyridoxine 5'-phosphate (PNP) or pyridoxamine 5'-phosphate (PMP) into pyridoxal 5'-phosphate (PLP).</text>
</comment>
<comment type="pathway">
    <text evidence="5">Cofactor metabolism; pyridoxal 5'-phosphate salvage; pyridoxal 5'-phosphate from pyridoxine 5'-phosphate: step 1/1.</text>
</comment>
<keyword evidence="3 5" id="KW-0288">FMN</keyword>
<feature type="binding site" evidence="5">
    <location>
        <position position="104"/>
    </location>
    <ligand>
        <name>FMN</name>
        <dbReference type="ChEBI" id="CHEBI:58210"/>
    </ligand>
</feature>
<dbReference type="RefSeq" id="WP_344804125.1">
    <property type="nucleotide sequence ID" value="NZ_BAABBO010000005.1"/>
</dbReference>
<feature type="binding site" evidence="5">
    <location>
        <position position="217"/>
    </location>
    <ligand>
        <name>FMN</name>
        <dbReference type="ChEBI" id="CHEBI:58210"/>
    </ligand>
</feature>
<comment type="pathway">
    <text evidence="5">Cofactor metabolism; pyridoxal 5'-phosphate salvage; pyridoxal 5'-phosphate from pyridoxamine 5'-phosphate: step 1/1.</text>
</comment>
<dbReference type="PROSITE" id="PS01064">
    <property type="entry name" value="PYRIDOX_OXIDASE"/>
    <property type="match status" value="1"/>
</dbReference>
<feature type="binding site" evidence="5">
    <location>
        <position position="148"/>
    </location>
    <ligand>
        <name>substrate</name>
    </ligand>
</feature>
<evidence type="ECO:0000256" key="3">
    <source>
        <dbReference type="ARBA" id="ARBA00022643"/>
    </source>
</evidence>
<accession>A0ABP7NV43</accession>
<feature type="domain" description="Pyridoxamine 5'-phosphate oxidase N-terminal" evidence="6">
    <location>
        <begin position="64"/>
        <end position="177"/>
    </location>
</feature>
<sequence>MSHDKLDKDDLKPSSSGAIARNDLADVRRSYNTGMLLEEDCESDPLDQFRKWMEDALAIKVNLDPTAMILATTDAEGMPRQRTVLLKGFDERGFCFFTNLDSAKGREIRTNPQVCLLFPWLILERQVIIQGQAQRLDREADDTYFHSRPRESQLGALASRQSEAVSSRTVLDKTYEETVERFAHREEIELPENWGGYRIVPSRYEFWQGRRSRLHDRIEYSRREPDGWRLTRLQP</sequence>
<feature type="binding site" evidence="5">
    <location>
        <position position="126"/>
    </location>
    <ligand>
        <name>FMN</name>
        <dbReference type="ChEBI" id="CHEBI:58210"/>
    </ligand>
</feature>
<feature type="binding site" evidence="5">
    <location>
        <begin position="213"/>
        <end position="215"/>
    </location>
    <ligand>
        <name>substrate</name>
    </ligand>
</feature>
<keyword evidence="2 5" id="KW-0285">Flavoprotein</keyword>
<evidence type="ECO:0000256" key="5">
    <source>
        <dbReference type="HAMAP-Rule" id="MF_01629"/>
    </source>
</evidence>
<evidence type="ECO:0000259" key="6">
    <source>
        <dbReference type="Pfam" id="PF01243"/>
    </source>
</evidence>
<dbReference type="InterPro" id="IPR011576">
    <property type="entry name" value="Pyridox_Oxase_N"/>
</dbReference>
<dbReference type="HAMAP" id="MF_01629">
    <property type="entry name" value="PdxH"/>
    <property type="match status" value="1"/>
</dbReference>
<dbReference type="InterPro" id="IPR019740">
    <property type="entry name" value="Pyridox_Oxase_CS"/>
</dbReference>
<feature type="domain" description="Pyridoxine 5'-phosphate oxidase dimerisation C-terminal" evidence="7">
    <location>
        <begin position="194"/>
        <end position="235"/>
    </location>
</feature>
<dbReference type="EMBL" id="BAABBO010000005">
    <property type="protein sequence ID" value="GAA3954012.1"/>
    <property type="molecule type" value="Genomic_DNA"/>
</dbReference>
<evidence type="ECO:0000256" key="4">
    <source>
        <dbReference type="ARBA" id="ARBA00023002"/>
    </source>
</evidence>
<dbReference type="Proteomes" id="UP001501337">
    <property type="component" value="Unassembled WGS sequence"/>
</dbReference>
<feature type="binding site" evidence="5">
    <location>
        <begin position="82"/>
        <end position="87"/>
    </location>
    <ligand>
        <name>FMN</name>
        <dbReference type="ChEBI" id="CHEBI:58210"/>
    </ligand>
</feature>
<feature type="binding site" evidence="5">
    <location>
        <position position="144"/>
    </location>
    <ligand>
        <name>substrate</name>
    </ligand>
</feature>
<reference evidence="9" key="1">
    <citation type="journal article" date="2019" name="Int. J. Syst. Evol. Microbiol.">
        <title>The Global Catalogue of Microorganisms (GCM) 10K type strain sequencing project: providing services to taxonomists for standard genome sequencing and annotation.</title>
        <authorList>
            <consortium name="The Broad Institute Genomics Platform"/>
            <consortium name="The Broad Institute Genome Sequencing Center for Infectious Disease"/>
            <person name="Wu L."/>
            <person name="Ma J."/>
        </authorList>
    </citation>
    <scope>NUCLEOTIDE SEQUENCE [LARGE SCALE GENOMIC DNA]</scope>
    <source>
        <strain evidence="9">JCM 17555</strain>
    </source>
</reference>
<organism evidence="8 9">
    <name type="scientific">Allohahella marinimesophila</name>
    <dbReference type="NCBI Taxonomy" id="1054972"/>
    <lineage>
        <taxon>Bacteria</taxon>
        <taxon>Pseudomonadati</taxon>
        <taxon>Pseudomonadota</taxon>
        <taxon>Gammaproteobacteria</taxon>
        <taxon>Oceanospirillales</taxon>
        <taxon>Hahellaceae</taxon>
        <taxon>Allohahella</taxon>
    </lineage>
</organism>